<reference evidence="2 3" key="1">
    <citation type="journal article" date="2023" name="Sci. Data">
        <title>Genome assembly of the Korean intertidal mud-creeper Batillaria attramentaria.</title>
        <authorList>
            <person name="Patra A.K."/>
            <person name="Ho P.T."/>
            <person name="Jun S."/>
            <person name="Lee S.J."/>
            <person name="Kim Y."/>
            <person name="Won Y.J."/>
        </authorList>
    </citation>
    <scope>NUCLEOTIDE SEQUENCE [LARGE SCALE GENOMIC DNA]</scope>
    <source>
        <strain evidence="2">Wonlab-2016</strain>
    </source>
</reference>
<feature type="compositionally biased region" description="Low complexity" evidence="1">
    <location>
        <begin position="58"/>
        <end position="73"/>
    </location>
</feature>
<dbReference type="EMBL" id="JACVVK020000036">
    <property type="protein sequence ID" value="KAK7500562.1"/>
    <property type="molecule type" value="Genomic_DNA"/>
</dbReference>
<sequence length="122" mass="12556">MFTHGKKELCTMSPQATSSVLQNTLSPEGGTSVKRVHYLDKTRDINRLSMDPHPRPTSPTVSPSGPSWSSQHPRPGIGGLTVSAGEDAGSHTSGSTSDSGRGGSSEDDVHSHVGGAMTGDSG</sequence>
<proteinExistence type="predicted"/>
<name>A0ABD0LND8_9CAEN</name>
<feature type="compositionally biased region" description="Low complexity" evidence="1">
    <location>
        <begin position="90"/>
        <end position="99"/>
    </location>
</feature>
<evidence type="ECO:0000313" key="2">
    <source>
        <dbReference type="EMBL" id="KAK7500562.1"/>
    </source>
</evidence>
<evidence type="ECO:0000256" key="1">
    <source>
        <dbReference type="SAM" id="MobiDB-lite"/>
    </source>
</evidence>
<feature type="compositionally biased region" description="Basic and acidic residues" evidence="1">
    <location>
        <begin position="37"/>
        <end position="54"/>
    </location>
</feature>
<evidence type="ECO:0000313" key="3">
    <source>
        <dbReference type="Proteomes" id="UP001519460"/>
    </source>
</evidence>
<accession>A0ABD0LND8</accession>
<keyword evidence="3" id="KW-1185">Reference proteome</keyword>
<organism evidence="2 3">
    <name type="scientific">Batillaria attramentaria</name>
    <dbReference type="NCBI Taxonomy" id="370345"/>
    <lineage>
        <taxon>Eukaryota</taxon>
        <taxon>Metazoa</taxon>
        <taxon>Spiralia</taxon>
        <taxon>Lophotrochozoa</taxon>
        <taxon>Mollusca</taxon>
        <taxon>Gastropoda</taxon>
        <taxon>Caenogastropoda</taxon>
        <taxon>Sorbeoconcha</taxon>
        <taxon>Cerithioidea</taxon>
        <taxon>Batillariidae</taxon>
        <taxon>Batillaria</taxon>
    </lineage>
</organism>
<feature type="region of interest" description="Disordered" evidence="1">
    <location>
        <begin position="1"/>
        <end position="122"/>
    </location>
</feature>
<dbReference type="Proteomes" id="UP001519460">
    <property type="component" value="Unassembled WGS sequence"/>
</dbReference>
<comment type="caution">
    <text evidence="2">The sequence shown here is derived from an EMBL/GenBank/DDBJ whole genome shotgun (WGS) entry which is preliminary data.</text>
</comment>
<dbReference type="AlphaFoldDB" id="A0ABD0LND8"/>
<protein>
    <submittedName>
        <fullName evidence="2">Uncharacterized protein</fullName>
    </submittedName>
</protein>
<feature type="compositionally biased region" description="Polar residues" evidence="1">
    <location>
        <begin position="12"/>
        <end position="26"/>
    </location>
</feature>
<gene>
    <name evidence="2" type="ORF">BaRGS_00008137</name>
</gene>